<keyword evidence="2" id="KW-0378">Hydrolase</keyword>
<dbReference type="InterPro" id="IPR008979">
    <property type="entry name" value="Galactose-bd-like_sf"/>
</dbReference>
<feature type="domain" description="P/Homo B" evidence="3">
    <location>
        <begin position="1"/>
        <end position="124"/>
    </location>
</feature>
<feature type="non-terminal residue" evidence="4">
    <location>
        <position position="1"/>
    </location>
</feature>
<dbReference type="Gene3D" id="2.60.120.260">
    <property type="entry name" value="Galactose-binding domain-like"/>
    <property type="match status" value="1"/>
</dbReference>
<dbReference type="Pfam" id="PF01483">
    <property type="entry name" value="P_proprotein"/>
    <property type="match status" value="1"/>
</dbReference>
<accession>A0ABS0RT70</accession>
<evidence type="ECO:0000256" key="1">
    <source>
        <dbReference type="ARBA" id="ARBA00022670"/>
    </source>
</evidence>
<dbReference type="EMBL" id="JAEEAQ010001743">
    <property type="protein sequence ID" value="MBI0320658.1"/>
    <property type="molecule type" value="Genomic_DNA"/>
</dbReference>
<comment type="caution">
    <text evidence="4">The sequence shown here is derived from an EMBL/GenBank/DDBJ whole genome shotgun (WGS) entry which is preliminary data.</text>
</comment>
<dbReference type="Proteomes" id="UP000638849">
    <property type="component" value="Unassembled WGS sequence"/>
</dbReference>
<evidence type="ECO:0000313" key="4">
    <source>
        <dbReference type="EMBL" id="MBI0320658.1"/>
    </source>
</evidence>
<dbReference type="SUPFAM" id="SSF49785">
    <property type="entry name" value="Galactose-binding domain-like"/>
    <property type="match status" value="1"/>
</dbReference>
<reference evidence="4 5" key="1">
    <citation type="submission" date="2020-12" db="EMBL/GenBank/DDBJ databases">
        <authorList>
            <person name="Kusuma A.B."/>
            <person name="Nouioui I."/>
            <person name="Goodfellow M."/>
        </authorList>
    </citation>
    <scope>NUCLEOTIDE SEQUENCE [LARGE SCALE GENOMIC DNA]</scope>
    <source>
        <strain evidence="4 5">DSM 41764</strain>
    </source>
</reference>
<keyword evidence="5" id="KW-1185">Reference proteome</keyword>
<proteinExistence type="predicted"/>
<evidence type="ECO:0000259" key="3">
    <source>
        <dbReference type="PROSITE" id="PS51829"/>
    </source>
</evidence>
<protein>
    <submittedName>
        <fullName evidence="4">Proprotein convertase P-domain-containing protein</fullName>
    </submittedName>
</protein>
<dbReference type="PROSITE" id="PS51829">
    <property type="entry name" value="P_HOMO_B"/>
    <property type="match status" value="1"/>
</dbReference>
<dbReference type="InterPro" id="IPR002884">
    <property type="entry name" value="P_dom"/>
</dbReference>
<gene>
    <name evidence="4" type="ORF">JBF12_48480</name>
</gene>
<keyword evidence="1" id="KW-0645">Protease</keyword>
<evidence type="ECO:0000256" key="2">
    <source>
        <dbReference type="ARBA" id="ARBA00022801"/>
    </source>
</evidence>
<name>A0ABS0RT70_9ACTN</name>
<sequence>RTVAIGNTSAAAARLTFQLANGARNIESVQLGFRVNHRNTRQLQFVLVSPSGTRSVVQPAFTAIGSGTGGAQSNFTSWDLLSSNAFLDENATGTWTLEVTDMGQAATAASRGNLEFFKIRVLGH</sequence>
<evidence type="ECO:0000313" key="5">
    <source>
        <dbReference type="Proteomes" id="UP000638849"/>
    </source>
</evidence>
<organism evidence="4 5">
    <name type="scientific">Streptomyces javensis</name>
    <dbReference type="NCBI Taxonomy" id="114698"/>
    <lineage>
        <taxon>Bacteria</taxon>
        <taxon>Bacillati</taxon>
        <taxon>Actinomycetota</taxon>
        <taxon>Actinomycetes</taxon>
        <taxon>Kitasatosporales</taxon>
        <taxon>Streptomycetaceae</taxon>
        <taxon>Streptomyces</taxon>
        <taxon>Streptomyces violaceusniger group</taxon>
    </lineage>
</organism>